<dbReference type="SUPFAM" id="SSF103473">
    <property type="entry name" value="MFS general substrate transporter"/>
    <property type="match status" value="1"/>
</dbReference>
<sequence>MYLIVMLVFTTFWHRIKRSSKILFPIKRSEFSLFFSISSLMLLILFNTSILKTLKDTLIIADKNSGAEVVNFLKIFVVVPLSFIFVFLYSKACNSIDNRFIFYIVIGFFTVFLLTFALFLYPNREFLHPSLEKINYLKSMYPRLKWIMPIYGLWTYSLFYSFADLWCSMCLSLLFWQFANQIISKEDSKRFYGSFAIIGYLGLIIAGYVVKSIFKMTNAVKLKNVTSIVSENAFDTRLIKIILITCACNCLIISIYYFITHHLSKKAISFGVKKSKTSLLNSFKIIFKQKQLMYIMFLVFCYNFSINVIEVTWKSQLKKFAGNKSNYIFYVGTINQVVGYATIFLGFISNIMFQRCSWFTCAMLTPILACFTSLLFLSSIAIKYVGWKTILGFSSLGVCVFVGIVHNVLSKSGKYVFFDQTKEMSYMHLDQDSKTKGKAAVDVAGSRLSKSLSGQIQAILLIIIPNSSQIKIFPYLGALLMLIFALWFWSLKKLDKMHK</sequence>
<dbReference type="Proteomes" id="UP000325155">
    <property type="component" value="Chromosome"/>
</dbReference>
<organism evidence="11 12">
    <name type="scientific">Candidatus Cytomitobacter indipagum</name>
    <dbReference type="NCBI Taxonomy" id="2601575"/>
    <lineage>
        <taxon>Bacteria</taxon>
        <taxon>Pseudomonadati</taxon>
        <taxon>Pseudomonadota</taxon>
        <taxon>Alphaproteobacteria</taxon>
        <taxon>Holosporales</taxon>
        <taxon>Holosporaceae</taxon>
        <taxon>Candidatus Cytomitobacter</taxon>
    </lineage>
</organism>
<dbReference type="PANTHER" id="PTHR31187:SF1">
    <property type="entry name" value="ADP,ATP CARRIER PROTEIN 1"/>
    <property type="match status" value="1"/>
</dbReference>
<evidence type="ECO:0000256" key="5">
    <source>
        <dbReference type="ARBA" id="ARBA00022741"/>
    </source>
</evidence>
<evidence type="ECO:0000313" key="11">
    <source>
        <dbReference type="EMBL" id="QEK37829.1"/>
    </source>
</evidence>
<feature type="transmembrane region" description="Helical" evidence="10">
    <location>
        <begin position="101"/>
        <end position="121"/>
    </location>
</feature>
<gene>
    <name evidence="11" type="ORF">FZC35_00295</name>
</gene>
<dbReference type="EMBL" id="CP043315">
    <property type="protein sequence ID" value="QEK37829.1"/>
    <property type="molecule type" value="Genomic_DNA"/>
</dbReference>
<keyword evidence="6 10" id="KW-0067">ATP-binding</keyword>
<evidence type="ECO:0000256" key="4">
    <source>
        <dbReference type="ARBA" id="ARBA00022692"/>
    </source>
</evidence>
<evidence type="ECO:0000256" key="6">
    <source>
        <dbReference type="ARBA" id="ARBA00022840"/>
    </source>
</evidence>
<keyword evidence="12" id="KW-1185">Reference proteome</keyword>
<dbReference type="OrthoDB" id="19786at2"/>
<dbReference type="InterPro" id="IPR004667">
    <property type="entry name" value="ADP_ATP_car_bac_type"/>
</dbReference>
<feature type="transmembrane region" description="Helical" evidence="10">
    <location>
        <begin position="472"/>
        <end position="490"/>
    </location>
</feature>
<evidence type="ECO:0000256" key="10">
    <source>
        <dbReference type="RuleBase" id="RU363121"/>
    </source>
</evidence>
<dbReference type="PANTHER" id="PTHR31187">
    <property type="match status" value="1"/>
</dbReference>
<keyword evidence="7 10" id="KW-1133">Transmembrane helix</keyword>
<comment type="similarity">
    <text evidence="2 10">Belongs to the ADP/ATP translocase tlc family.</text>
</comment>
<feature type="transmembrane region" description="Helical" evidence="10">
    <location>
        <begin position="191"/>
        <end position="210"/>
    </location>
</feature>
<keyword evidence="5 10" id="KW-0547">Nucleotide-binding</keyword>
<keyword evidence="8 10" id="KW-0472">Membrane</keyword>
<proteinExistence type="inferred from homology"/>
<dbReference type="InterPro" id="IPR036259">
    <property type="entry name" value="MFS_trans_sf"/>
</dbReference>
<name>A0A5C0UDJ9_9PROT</name>
<keyword evidence="3 10" id="KW-0813">Transport</keyword>
<evidence type="ECO:0000256" key="3">
    <source>
        <dbReference type="ARBA" id="ARBA00022448"/>
    </source>
</evidence>
<evidence type="ECO:0000256" key="1">
    <source>
        <dbReference type="ARBA" id="ARBA00004651"/>
    </source>
</evidence>
<comment type="function">
    <text evidence="9">Provides the rickettsial cell with host ATP in exchange for rickettsial ADP. This is an obligate exchange system. This energy acquiring activity is an important component of rickettsial parasitism.</text>
</comment>
<keyword evidence="4 10" id="KW-0812">Transmembrane</keyword>
<reference evidence="11 12" key="1">
    <citation type="submission" date="2019-08" db="EMBL/GenBank/DDBJ databases">
        <title>Highly reduced genomes of protist endosymbionts show evolutionary convergence.</title>
        <authorList>
            <person name="George E."/>
            <person name="Husnik F."/>
            <person name="Tashyreva D."/>
            <person name="Prokopchuk G."/>
            <person name="Horak A."/>
            <person name="Kwong W.K."/>
            <person name="Lukes J."/>
            <person name="Keeling P.J."/>
        </authorList>
    </citation>
    <scope>NUCLEOTIDE SEQUENCE [LARGE SCALE GENOMIC DNA]</scope>
    <source>
        <strain evidence="11">1605</strain>
    </source>
</reference>
<evidence type="ECO:0000313" key="12">
    <source>
        <dbReference type="Proteomes" id="UP000325155"/>
    </source>
</evidence>
<feature type="transmembrane region" description="Helical" evidence="10">
    <location>
        <begin position="71"/>
        <end position="89"/>
    </location>
</feature>
<dbReference type="GO" id="GO:0005886">
    <property type="term" value="C:plasma membrane"/>
    <property type="evidence" value="ECO:0007669"/>
    <property type="project" value="UniProtKB-SubCell"/>
</dbReference>
<feature type="transmembrane region" description="Helical" evidence="10">
    <location>
        <begin position="361"/>
        <end position="384"/>
    </location>
</feature>
<evidence type="ECO:0000256" key="7">
    <source>
        <dbReference type="ARBA" id="ARBA00022989"/>
    </source>
</evidence>
<evidence type="ECO:0000256" key="9">
    <source>
        <dbReference type="ARBA" id="ARBA00024792"/>
    </source>
</evidence>
<evidence type="ECO:0000256" key="2">
    <source>
        <dbReference type="ARBA" id="ARBA00007127"/>
    </source>
</evidence>
<dbReference type="GO" id="GO:0005471">
    <property type="term" value="F:ATP:ADP antiporter activity"/>
    <property type="evidence" value="ECO:0007669"/>
    <property type="project" value="InterPro"/>
</dbReference>
<feature type="transmembrane region" description="Helical" evidence="10">
    <location>
        <begin position="292"/>
        <end position="309"/>
    </location>
</feature>
<feature type="transmembrane region" description="Helical" evidence="10">
    <location>
        <begin position="329"/>
        <end position="349"/>
    </location>
</feature>
<feature type="transmembrane region" description="Helical" evidence="10">
    <location>
        <begin position="238"/>
        <end position="259"/>
    </location>
</feature>
<protein>
    <recommendedName>
        <fullName evidence="10">ADP,ATP carrier protein</fullName>
    </recommendedName>
</protein>
<feature type="transmembrane region" description="Helical" evidence="10">
    <location>
        <begin position="390"/>
        <end position="409"/>
    </location>
</feature>
<dbReference type="Pfam" id="PF03219">
    <property type="entry name" value="TLC"/>
    <property type="match status" value="1"/>
</dbReference>
<comment type="subcellular location">
    <subcellularLocation>
        <location evidence="1">Cell membrane</location>
        <topology evidence="1">Multi-pass membrane protein</topology>
    </subcellularLocation>
    <subcellularLocation>
        <location evidence="10">Membrane</location>
        <topology evidence="10">Multi-pass membrane protein</topology>
    </subcellularLocation>
</comment>
<feature type="transmembrane region" description="Helical" evidence="10">
    <location>
        <begin position="31"/>
        <end position="51"/>
    </location>
</feature>
<dbReference type="KEGG" id="cip:FZC35_00295"/>
<evidence type="ECO:0000256" key="8">
    <source>
        <dbReference type="ARBA" id="ARBA00023136"/>
    </source>
</evidence>
<accession>A0A5C0UDJ9</accession>
<dbReference type="AlphaFoldDB" id="A0A5C0UDJ9"/>
<feature type="transmembrane region" description="Helical" evidence="10">
    <location>
        <begin position="158"/>
        <end position="179"/>
    </location>
</feature>
<dbReference type="GO" id="GO:0005524">
    <property type="term" value="F:ATP binding"/>
    <property type="evidence" value="ECO:0007669"/>
    <property type="project" value="UniProtKB-KW"/>
</dbReference>